<evidence type="ECO:0000256" key="3">
    <source>
        <dbReference type="ARBA" id="ARBA00023136"/>
    </source>
</evidence>
<comment type="caution">
    <text evidence="8">The sequence shown here is derived from an EMBL/GenBank/DDBJ whole genome shotgun (WGS) entry which is preliminary data.</text>
</comment>
<evidence type="ECO:0000256" key="6">
    <source>
        <dbReference type="PIRNR" id="PIRNR003101"/>
    </source>
</evidence>
<evidence type="ECO:0000313" key="9">
    <source>
        <dbReference type="Proteomes" id="UP000177154"/>
    </source>
</evidence>
<dbReference type="PANTHER" id="PTHR32432">
    <property type="entry name" value="CELL DIVISION PROTEIN FTSA-RELATED"/>
    <property type="match status" value="1"/>
</dbReference>
<evidence type="ECO:0000256" key="2">
    <source>
        <dbReference type="ARBA" id="ARBA00022618"/>
    </source>
</evidence>
<evidence type="ECO:0000256" key="1">
    <source>
        <dbReference type="ARBA" id="ARBA00022475"/>
    </source>
</evidence>
<dbReference type="Pfam" id="PF14450">
    <property type="entry name" value="FtsA"/>
    <property type="match status" value="1"/>
</dbReference>
<gene>
    <name evidence="5" type="primary">ftsA</name>
    <name evidence="8" type="ORF">A2Y49_01410</name>
</gene>
<evidence type="ECO:0000256" key="4">
    <source>
        <dbReference type="ARBA" id="ARBA00023306"/>
    </source>
</evidence>
<dbReference type="SMART" id="SM00842">
    <property type="entry name" value="FtsA"/>
    <property type="match status" value="1"/>
</dbReference>
<name>A0A1G2USP5_9BACT</name>
<dbReference type="GO" id="GO:0043093">
    <property type="term" value="P:FtsZ-dependent cytokinesis"/>
    <property type="evidence" value="ECO:0007669"/>
    <property type="project" value="UniProtKB-UniRule"/>
</dbReference>
<dbReference type="SUPFAM" id="SSF53067">
    <property type="entry name" value="Actin-like ATPase domain"/>
    <property type="match status" value="2"/>
</dbReference>
<dbReference type="GO" id="GO:0009898">
    <property type="term" value="C:cytoplasmic side of plasma membrane"/>
    <property type="evidence" value="ECO:0007669"/>
    <property type="project" value="UniProtKB-UniRule"/>
</dbReference>
<dbReference type="AlphaFoldDB" id="A0A1G2USP5"/>
<evidence type="ECO:0000313" key="8">
    <source>
        <dbReference type="EMBL" id="OHB12389.1"/>
    </source>
</evidence>
<evidence type="ECO:0000259" key="7">
    <source>
        <dbReference type="SMART" id="SM00842"/>
    </source>
</evidence>
<reference evidence="8 9" key="1">
    <citation type="journal article" date="2016" name="Nat. Commun.">
        <title>Thousands of microbial genomes shed light on interconnected biogeochemical processes in an aquifer system.</title>
        <authorList>
            <person name="Anantharaman K."/>
            <person name="Brown C.T."/>
            <person name="Hug L.A."/>
            <person name="Sharon I."/>
            <person name="Castelle C.J."/>
            <person name="Probst A.J."/>
            <person name="Thomas B.C."/>
            <person name="Singh A."/>
            <person name="Wilkins M.J."/>
            <person name="Karaoz U."/>
            <person name="Brodie E.L."/>
            <person name="Williams K.H."/>
            <person name="Hubbard S.S."/>
            <person name="Banfield J.F."/>
        </authorList>
    </citation>
    <scope>NUCLEOTIDE SEQUENCE [LARGE SCALE GENOMIC DNA]</scope>
</reference>
<comment type="function">
    <text evidence="5 6">Cell division protein that is involved in the assembly of the Z ring. May serve as a membrane anchor for the Z ring.</text>
</comment>
<dbReference type="Gene3D" id="3.30.420.40">
    <property type="match status" value="2"/>
</dbReference>
<dbReference type="InterPro" id="IPR050696">
    <property type="entry name" value="FtsA/MreB"/>
</dbReference>
<dbReference type="PIRSF" id="PIRSF003101">
    <property type="entry name" value="FtsA"/>
    <property type="match status" value="1"/>
</dbReference>
<protein>
    <recommendedName>
        <fullName evidence="5 6">Cell division protein FtsA</fullName>
    </recommendedName>
</protein>
<dbReference type="PANTHER" id="PTHR32432:SF4">
    <property type="entry name" value="CELL DIVISION PROTEIN FTSA"/>
    <property type="match status" value="1"/>
</dbReference>
<keyword evidence="2 5" id="KW-0132">Cell division</keyword>
<keyword evidence="4 5" id="KW-0131">Cell cycle</keyword>
<dbReference type="InterPro" id="IPR043129">
    <property type="entry name" value="ATPase_NBD"/>
</dbReference>
<dbReference type="NCBIfam" id="TIGR01174">
    <property type="entry name" value="ftsA"/>
    <property type="match status" value="1"/>
</dbReference>
<sequence length="399" mass="42755">MRNITVGIDIGTYQVKVVVSELVKADGTGTESGQAKTVRVIGTGLSESKGLRHGYIINGAEVTQSIKIAISLAEKTSGVKIHKAFIAVGGIGLQGLTSIASTIISRADSEITDLDITKISEECEEGIATNLIQNRRVLHSIPLSYKIDGKLVLAKSPLGMKGSKLEIKMLFVTCLESHLNDLLQAVEESGIEVIDVLASPIAASFVTLSKQQKIAGSVLVNIGAETISMVVFENNIPISLEVFAIGSTDITHDIALGLKIPLEEAENVKLGALGSNSFSKKKLDEIIEARLSDMFELILNHLKKIGRSELLPAGIFLSGGGGAIPTVENFAKMALNLPSRIVELNMGEKKNHIKDSTWAVAYGLCVLGFSKEEKVNLGLRNTMNKSSQIILGWIKKFLP</sequence>
<proteinExistence type="inferred from homology"/>
<dbReference type="EMBL" id="MHWR01000039">
    <property type="protein sequence ID" value="OHB12389.1"/>
    <property type="molecule type" value="Genomic_DNA"/>
</dbReference>
<dbReference type="InterPro" id="IPR020823">
    <property type="entry name" value="Cell_div_FtsA"/>
</dbReference>
<dbReference type="InterPro" id="IPR003494">
    <property type="entry name" value="SHS2_FtsA"/>
</dbReference>
<feature type="domain" description="SHS2" evidence="7">
    <location>
        <begin position="5"/>
        <end position="207"/>
    </location>
</feature>
<accession>A0A1G2USP5</accession>
<dbReference type="Proteomes" id="UP000177154">
    <property type="component" value="Unassembled WGS sequence"/>
</dbReference>
<evidence type="ECO:0000256" key="5">
    <source>
        <dbReference type="HAMAP-Rule" id="MF_02033"/>
    </source>
</evidence>
<comment type="subcellular location">
    <subcellularLocation>
        <location evidence="5">Cell membrane</location>
        <topology evidence="5">Peripheral membrane protein</topology>
        <orientation evidence="5">Cytoplasmic side</orientation>
    </subcellularLocation>
    <text evidence="5">Localizes to the Z ring in an FtsZ-dependent manner. Targeted to the membrane through a conserved C-terminal amphipathic helix.</text>
</comment>
<organism evidence="8 9">
    <name type="scientific">Candidatus Zambryskibacteria bacterium RIFCSPLOWO2_12_39_8</name>
    <dbReference type="NCBI Taxonomy" id="1802774"/>
    <lineage>
        <taxon>Bacteria</taxon>
        <taxon>Candidatus Zambryskiibacteriota</taxon>
    </lineage>
</organism>
<comment type="subunit">
    <text evidence="5">Self-interacts. Interacts with FtsZ.</text>
</comment>
<keyword evidence="1 5" id="KW-1003">Cell membrane</keyword>
<dbReference type="Pfam" id="PF02491">
    <property type="entry name" value="SHS2_FTSA"/>
    <property type="match status" value="1"/>
</dbReference>
<dbReference type="HAMAP" id="MF_02033">
    <property type="entry name" value="FtsA"/>
    <property type="match status" value="1"/>
</dbReference>
<keyword evidence="3 5" id="KW-0472">Membrane</keyword>
<dbReference type="GO" id="GO:0032153">
    <property type="term" value="C:cell division site"/>
    <property type="evidence" value="ECO:0007669"/>
    <property type="project" value="UniProtKB-UniRule"/>
</dbReference>
<dbReference type="Gene3D" id="3.30.1490.110">
    <property type="match status" value="1"/>
</dbReference>
<comment type="similarity">
    <text evidence="5 6">Belongs to the FtsA/MreB family.</text>
</comment>